<dbReference type="EMBL" id="FNIE01000009">
    <property type="protein sequence ID" value="SDO33476.1"/>
    <property type="molecule type" value="Genomic_DNA"/>
</dbReference>
<proteinExistence type="predicted"/>
<dbReference type="STRING" id="310781.SAMN05216259_10966"/>
<gene>
    <name evidence="3" type="ORF">SAMN05216259_10966</name>
</gene>
<organism evidence="3 4">
    <name type="scientific">Actinacidiphila guanduensis</name>
    <dbReference type="NCBI Taxonomy" id="310781"/>
    <lineage>
        <taxon>Bacteria</taxon>
        <taxon>Bacillati</taxon>
        <taxon>Actinomycetota</taxon>
        <taxon>Actinomycetes</taxon>
        <taxon>Kitasatosporales</taxon>
        <taxon>Streptomycetaceae</taxon>
        <taxon>Actinacidiphila</taxon>
    </lineage>
</organism>
<dbReference type="OrthoDB" id="4332208at2"/>
<dbReference type="Proteomes" id="UP000199341">
    <property type="component" value="Unassembled WGS sequence"/>
</dbReference>
<keyword evidence="4" id="KW-1185">Reference proteome</keyword>
<dbReference type="RefSeq" id="WP_093785983.1">
    <property type="nucleotide sequence ID" value="NZ_FNIE01000009.1"/>
</dbReference>
<evidence type="ECO:0000256" key="2">
    <source>
        <dbReference type="SAM" id="SignalP"/>
    </source>
</evidence>
<feature type="region of interest" description="Disordered" evidence="1">
    <location>
        <begin position="35"/>
        <end position="102"/>
    </location>
</feature>
<dbReference type="AlphaFoldDB" id="A0A1H0IQ00"/>
<name>A0A1H0IQ00_9ACTN</name>
<reference evidence="3 4" key="1">
    <citation type="submission" date="2016-10" db="EMBL/GenBank/DDBJ databases">
        <authorList>
            <person name="de Groot N.N."/>
        </authorList>
    </citation>
    <scope>NUCLEOTIDE SEQUENCE [LARGE SCALE GENOMIC DNA]</scope>
    <source>
        <strain evidence="3 4">CGMCC 4.2022</strain>
    </source>
</reference>
<evidence type="ECO:0000313" key="4">
    <source>
        <dbReference type="Proteomes" id="UP000199341"/>
    </source>
</evidence>
<evidence type="ECO:0000313" key="3">
    <source>
        <dbReference type="EMBL" id="SDO33476.1"/>
    </source>
</evidence>
<feature type="chain" id="PRO_5011467204" description="PknH-like extracellular domain-containing protein" evidence="2">
    <location>
        <begin position="23"/>
        <end position="275"/>
    </location>
</feature>
<keyword evidence="2" id="KW-0732">Signal</keyword>
<protein>
    <recommendedName>
        <fullName evidence="5">PknH-like extracellular domain-containing protein</fullName>
    </recommendedName>
</protein>
<feature type="compositionally biased region" description="Low complexity" evidence="1">
    <location>
        <begin position="36"/>
        <end position="62"/>
    </location>
</feature>
<evidence type="ECO:0000256" key="1">
    <source>
        <dbReference type="SAM" id="MobiDB-lite"/>
    </source>
</evidence>
<feature type="signal peptide" evidence="2">
    <location>
        <begin position="1"/>
        <end position="22"/>
    </location>
</feature>
<evidence type="ECO:0008006" key="5">
    <source>
        <dbReference type="Google" id="ProtNLM"/>
    </source>
</evidence>
<sequence length="275" mass="27661">MPRRPRTPLRITAYAALPVAVAALFGAARYVSGDGAPSAAPAPHPVTTASAVPTAPTAPAVPGRADSPQPHPTSAAAAPAVTPPAPTARTPASRDPAPLAPARLPDAARSAWTSMGPSHTRTAGPSVAVDECASVRGAATWQQQGYVSTYDTPAVQDTFAFATEAGAKAAWTRLVAGLDGCRATSRALQSRNGLPQDATVTRTAATADGAAYARTWTAVPGMSAPGRQTDHVYAVREGAVLSVLQVTEISGTTAPGTAYSPGQDAAELAVLAGRG</sequence>
<feature type="compositionally biased region" description="Low complexity" evidence="1">
    <location>
        <begin position="87"/>
        <end position="102"/>
    </location>
</feature>
<accession>A0A1H0IQ00</accession>